<evidence type="ECO:0000313" key="2">
    <source>
        <dbReference type="Proteomes" id="UP000588806"/>
    </source>
</evidence>
<dbReference type="EMBL" id="JABFHI010000010">
    <property type="protein sequence ID" value="NOG32817.1"/>
    <property type="molecule type" value="Genomic_DNA"/>
</dbReference>
<name>A0A7Y3XAI7_9GAMM</name>
<dbReference type="RefSeq" id="WP_171703277.1">
    <property type="nucleotide sequence ID" value="NZ_JABFHI010000010.1"/>
</dbReference>
<protein>
    <submittedName>
        <fullName evidence="1">Uncharacterized protein</fullName>
    </submittedName>
</protein>
<dbReference type="AlphaFoldDB" id="A0A7Y3XAI7"/>
<comment type="caution">
    <text evidence="1">The sequence shown here is derived from an EMBL/GenBank/DDBJ whole genome shotgun (WGS) entry which is preliminary data.</text>
</comment>
<evidence type="ECO:0000313" key="1">
    <source>
        <dbReference type="EMBL" id="NOG32817.1"/>
    </source>
</evidence>
<organism evidence="1 2">
    <name type="scientific">Vreelandella azerica</name>
    <dbReference type="NCBI Taxonomy" id="2732867"/>
    <lineage>
        <taxon>Bacteria</taxon>
        <taxon>Pseudomonadati</taxon>
        <taxon>Pseudomonadota</taxon>
        <taxon>Gammaproteobacteria</taxon>
        <taxon>Oceanospirillales</taxon>
        <taxon>Halomonadaceae</taxon>
        <taxon>Vreelandella</taxon>
    </lineage>
</organism>
<reference evidence="1 2" key="2">
    <citation type="submission" date="2020-06" db="EMBL/GenBank/DDBJ databases">
        <title>Halomonas songnenensis sp. nov., a moderately halophilic bacterium isolated from saline and alkaline soils.</title>
        <authorList>
            <person name="Jiang J."/>
            <person name="Pan Y."/>
        </authorList>
    </citation>
    <scope>NUCLEOTIDE SEQUENCE [LARGE SCALE GENOMIC DNA]</scope>
    <source>
        <strain evidence="1 2">TBZ9</strain>
    </source>
</reference>
<gene>
    <name evidence="1" type="ORF">HLB35_15565</name>
</gene>
<dbReference type="Proteomes" id="UP000588806">
    <property type="component" value="Unassembled WGS sequence"/>
</dbReference>
<sequence length="161" mass="18217">MKVKDMSEFKRLQLIAEAVRYCQRVSAMGMPASAFSKALREPVHFLWERRAGSKAAAAQYRSRSAVGLSFGREELIYDHAVPFVYLQRRLLALDTVDEHSIRVLLQQLNLIVLITKDEDEVLKSAGLNKSMPTDWDGNDPLARYRAMKIELVPNRGAVNGI</sequence>
<reference evidence="1 2" key="1">
    <citation type="submission" date="2020-05" db="EMBL/GenBank/DDBJ databases">
        <authorList>
            <person name="Ruan W."/>
            <person name="Jeon C.O."/>
            <person name="Chun B.H."/>
        </authorList>
    </citation>
    <scope>NUCLEOTIDE SEQUENCE [LARGE SCALE GENOMIC DNA]</scope>
    <source>
        <strain evidence="1 2">TBZ9</strain>
    </source>
</reference>
<accession>A0A7Y3XAI7</accession>
<keyword evidence="2" id="KW-1185">Reference proteome</keyword>
<proteinExistence type="predicted"/>